<dbReference type="Proteomes" id="UP000737018">
    <property type="component" value="Unassembled WGS sequence"/>
</dbReference>
<keyword evidence="6" id="KW-0560">Oxidoreductase</keyword>
<comment type="subcellular location">
    <subcellularLocation>
        <location evidence="2">Membrane</location>
    </subcellularLocation>
</comment>
<keyword evidence="4" id="KW-0349">Heme</keyword>
<accession>A0A8J4R8F2</accession>
<dbReference type="Gene3D" id="1.10.630.10">
    <property type="entry name" value="Cytochrome P450"/>
    <property type="match status" value="1"/>
</dbReference>
<comment type="cofactor">
    <cofactor evidence="1">
        <name>heme</name>
        <dbReference type="ChEBI" id="CHEBI:30413"/>
    </cofactor>
</comment>
<evidence type="ECO:0000256" key="9">
    <source>
        <dbReference type="ARBA" id="ARBA00023136"/>
    </source>
</evidence>
<dbReference type="InterPro" id="IPR036396">
    <property type="entry name" value="Cyt_P450_sf"/>
</dbReference>
<dbReference type="GO" id="GO:0005506">
    <property type="term" value="F:iron ion binding"/>
    <property type="evidence" value="ECO:0007669"/>
    <property type="project" value="InterPro"/>
</dbReference>
<evidence type="ECO:0000256" key="5">
    <source>
        <dbReference type="ARBA" id="ARBA00022723"/>
    </source>
</evidence>
<protein>
    <recommendedName>
        <fullName evidence="13">Cytochrome P450</fullName>
    </recommendedName>
</protein>
<feature type="transmembrane region" description="Helical" evidence="10">
    <location>
        <begin position="7"/>
        <end position="28"/>
    </location>
</feature>
<evidence type="ECO:0000256" key="10">
    <source>
        <dbReference type="SAM" id="Phobius"/>
    </source>
</evidence>
<evidence type="ECO:0000256" key="7">
    <source>
        <dbReference type="ARBA" id="ARBA00023004"/>
    </source>
</evidence>
<evidence type="ECO:0000256" key="3">
    <source>
        <dbReference type="ARBA" id="ARBA00010617"/>
    </source>
</evidence>
<evidence type="ECO:0000313" key="11">
    <source>
        <dbReference type="EMBL" id="KAF3959213.1"/>
    </source>
</evidence>
<evidence type="ECO:0008006" key="13">
    <source>
        <dbReference type="Google" id="ProtNLM"/>
    </source>
</evidence>
<comment type="similarity">
    <text evidence="3">Belongs to the cytochrome P450 family.</text>
</comment>
<dbReference type="PANTHER" id="PTHR47943">
    <property type="entry name" value="CYTOCHROME P450 93A3-LIKE"/>
    <property type="match status" value="1"/>
</dbReference>
<evidence type="ECO:0000256" key="6">
    <source>
        <dbReference type="ARBA" id="ARBA00023002"/>
    </source>
</evidence>
<sequence length="290" mass="33100">MDAMTDIQYYSFFFFVSIITTLLIRSILNKPTKQTTSLHLPPSPSALPLIGHLHLLTPFLYKSFHSLSNQYGPLLYLRFGSARCLLVSSASVASEIFKSQDLTFSSRPIFAFADKLQYNNSEIERLLGKVVESARKNENVDVGAEVMKLTNNVTCRVVMSARCSEQDGEAEKVRDLVKESFELAAKLCFGDVLGPLKKMGFWLYGKQALDVTRRFDELLERVLKEHEERRKRDGSVREDKDLMDILLDVYQDEEAEVKITRTHIKAFFLVKFVPLLDLFFSGFYSPLAIS</sequence>
<dbReference type="SUPFAM" id="SSF48264">
    <property type="entry name" value="Cytochrome P450"/>
    <property type="match status" value="1"/>
</dbReference>
<comment type="caution">
    <text evidence="11">The sequence shown here is derived from an EMBL/GenBank/DDBJ whole genome shotgun (WGS) entry which is preliminary data.</text>
</comment>
<keyword evidence="8" id="KW-0503">Monooxygenase</keyword>
<proteinExistence type="inferred from homology"/>
<dbReference type="PANTHER" id="PTHR47943:SF8">
    <property type="entry name" value="CYTOCHROME P450"/>
    <property type="match status" value="1"/>
</dbReference>
<dbReference type="GO" id="GO:0020037">
    <property type="term" value="F:heme binding"/>
    <property type="evidence" value="ECO:0007669"/>
    <property type="project" value="InterPro"/>
</dbReference>
<dbReference type="GO" id="GO:0016020">
    <property type="term" value="C:membrane"/>
    <property type="evidence" value="ECO:0007669"/>
    <property type="project" value="UniProtKB-SubCell"/>
</dbReference>
<evidence type="ECO:0000256" key="1">
    <source>
        <dbReference type="ARBA" id="ARBA00001971"/>
    </source>
</evidence>
<evidence type="ECO:0000313" key="12">
    <source>
        <dbReference type="Proteomes" id="UP000737018"/>
    </source>
</evidence>
<dbReference type="EMBL" id="JRKL02002378">
    <property type="protein sequence ID" value="KAF3959213.1"/>
    <property type="molecule type" value="Genomic_DNA"/>
</dbReference>
<evidence type="ECO:0000256" key="2">
    <source>
        <dbReference type="ARBA" id="ARBA00004370"/>
    </source>
</evidence>
<keyword evidence="5" id="KW-0479">Metal-binding</keyword>
<dbReference type="GO" id="GO:0016705">
    <property type="term" value="F:oxidoreductase activity, acting on paired donors, with incorporation or reduction of molecular oxygen"/>
    <property type="evidence" value="ECO:0007669"/>
    <property type="project" value="InterPro"/>
</dbReference>
<dbReference type="InterPro" id="IPR001128">
    <property type="entry name" value="Cyt_P450"/>
</dbReference>
<dbReference type="GO" id="GO:0004497">
    <property type="term" value="F:monooxygenase activity"/>
    <property type="evidence" value="ECO:0007669"/>
    <property type="project" value="UniProtKB-KW"/>
</dbReference>
<organism evidence="11 12">
    <name type="scientific">Castanea mollissima</name>
    <name type="common">Chinese chestnut</name>
    <dbReference type="NCBI Taxonomy" id="60419"/>
    <lineage>
        <taxon>Eukaryota</taxon>
        <taxon>Viridiplantae</taxon>
        <taxon>Streptophyta</taxon>
        <taxon>Embryophyta</taxon>
        <taxon>Tracheophyta</taxon>
        <taxon>Spermatophyta</taxon>
        <taxon>Magnoliopsida</taxon>
        <taxon>eudicotyledons</taxon>
        <taxon>Gunneridae</taxon>
        <taxon>Pentapetalae</taxon>
        <taxon>rosids</taxon>
        <taxon>fabids</taxon>
        <taxon>Fagales</taxon>
        <taxon>Fagaceae</taxon>
        <taxon>Castanea</taxon>
    </lineage>
</organism>
<dbReference type="Pfam" id="PF00067">
    <property type="entry name" value="p450"/>
    <property type="match status" value="2"/>
</dbReference>
<name>A0A8J4R8F2_9ROSI</name>
<dbReference type="AlphaFoldDB" id="A0A8J4R8F2"/>
<feature type="transmembrane region" description="Helical" evidence="10">
    <location>
        <begin position="268"/>
        <end position="289"/>
    </location>
</feature>
<keyword evidence="9 10" id="KW-0472">Membrane</keyword>
<keyword evidence="10" id="KW-1133">Transmembrane helix</keyword>
<gene>
    <name evidence="11" type="ORF">CMV_015952</name>
</gene>
<evidence type="ECO:0000256" key="4">
    <source>
        <dbReference type="ARBA" id="ARBA00022617"/>
    </source>
</evidence>
<reference evidence="11" key="1">
    <citation type="submission" date="2020-03" db="EMBL/GenBank/DDBJ databases">
        <title>Castanea mollissima Vanexum genome sequencing.</title>
        <authorList>
            <person name="Staton M."/>
        </authorList>
    </citation>
    <scope>NUCLEOTIDE SEQUENCE</scope>
    <source>
        <tissue evidence="11">Leaf</tissue>
    </source>
</reference>
<keyword evidence="10" id="KW-0812">Transmembrane</keyword>
<dbReference type="OrthoDB" id="1470350at2759"/>
<evidence type="ECO:0000256" key="8">
    <source>
        <dbReference type="ARBA" id="ARBA00023033"/>
    </source>
</evidence>
<keyword evidence="7" id="KW-0408">Iron</keyword>
<keyword evidence="12" id="KW-1185">Reference proteome</keyword>